<keyword evidence="13" id="KW-0732">Signal</keyword>
<evidence type="ECO:0000256" key="2">
    <source>
        <dbReference type="ARBA" id="ARBA00004613"/>
    </source>
</evidence>
<dbReference type="InterPro" id="IPR001579">
    <property type="entry name" value="Glyco_hydro_18_chit_AS"/>
</dbReference>
<evidence type="ECO:0000256" key="4">
    <source>
        <dbReference type="ARBA" id="ARBA00012729"/>
    </source>
</evidence>
<dbReference type="SUPFAM" id="SSF54556">
    <property type="entry name" value="Chitinase insertion domain"/>
    <property type="match status" value="1"/>
</dbReference>
<dbReference type="FunFam" id="3.20.20.80:FF:000095">
    <property type="entry name" value="Endochitinase B1"/>
    <property type="match status" value="1"/>
</dbReference>
<dbReference type="GO" id="GO:0008061">
    <property type="term" value="F:chitin binding"/>
    <property type="evidence" value="ECO:0007669"/>
    <property type="project" value="InterPro"/>
</dbReference>
<dbReference type="Pfam" id="PF00704">
    <property type="entry name" value="Glyco_hydro_18"/>
    <property type="match status" value="1"/>
</dbReference>
<dbReference type="GO" id="GO:0005576">
    <property type="term" value="C:extracellular region"/>
    <property type="evidence" value="ECO:0007669"/>
    <property type="project" value="UniProtKB-SubCell"/>
</dbReference>
<dbReference type="CDD" id="cd06548">
    <property type="entry name" value="GH18_chitinase"/>
    <property type="match status" value="1"/>
</dbReference>
<organism evidence="15 16">
    <name type="scientific">Septoria linicola</name>
    <dbReference type="NCBI Taxonomy" id="215465"/>
    <lineage>
        <taxon>Eukaryota</taxon>
        <taxon>Fungi</taxon>
        <taxon>Dikarya</taxon>
        <taxon>Ascomycota</taxon>
        <taxon>Pezizomycotina</taxon>
        <taxon>Dothideomycetes</taxon>
        <taxon>Dothideomycetidae</taxon>
        <taxon>Mycosphaerellales</taxon>
        <taxon>Mycosphaerellaceae</taxon>
        <taxon>Septoria</taxon>
    </lineage>
</organism>
<name>A0A9Q9EHX1_9PEZI</name>
<evidence type="ECO:0000256" key="12">
    <source>
        <dbReference type="RuleBase" id="RU000489"/>
    </source>
</evidence>
<dbReference type="SMART" id="SM00636">
    <property type="entry name" value="Glyco_18"/>
    <property type="match status" value="1"/>
</dbReference>
<dbReference type="GO" id="GO:0006032">
    <property type="term" value="P:chitin catabolic process"/>
    <property type="evidence" value="ECO:0007669"/>
    <property type="project" value="UniProtKB-KW"/>
</dbReference>
<evidence type="ECO:0000259" key="14">
    <source>
        <dbReference type="PROSITE" id="PS51910"/>
    </source>
</evidence>
<dbReference type="InterPro" id="IPR029070">
    <property type="entry name" value="Chitinase_insertion_sf"/>
</dbReference>
<dbReference type="InterPro" id="IPR017853">
    <property type="entry name" value="GH"/>
</dbReference>
<proteinExistence type="inferred from homology"/>
<evidence type="ECO:0000313" key="15">
    <source>
        <dbReference type="EMBL" id="USW51420.1"/>
    </source>
</evidence>
<keyword evidence="8" id="KW-0325">Glycoprotein</keyword>
<accession>A0A9Q9EHX1</accession>
<dbReference type="EMBL" id="CP099420">
    <property type="protein sequence ID" value="USW51420.1"/>
    <property type="molecule type" value="Genomic_DNA"/>
</dbReference>
<sequence>MTRGQLSSMQLRLTAITAMLASIATSTPISHDNQAPSPDARAATEYAATVTVYNTVIADALPTSVSPSKHTPNFQGKTPYKTVMYFPNWDVYGRNFQPADLPADKLTHVLYSFANVRPETGEVYLSDTYADLEKHYPEDSWNDNGTNAYGCIKQLYLLKKQNRYMKTLLSIGGWTYSANFPKPASTAAGRQKFADSSVELLKDLGFDGIDVDWEYPVDAVEAKNAVLLLEAVRQALDAYAATLPSKPHFLLTVATAAGPQNYEKLDIAGMDAVLDFWNLMAYDYAGSWDTNAGHQANLFKDTLNTNSTSFSTNAAVSWYIDNGISSRKLILGLPLYGRAFTATQGPGTPFSGVGTGSWEQGVFDYKDLPQPGATEYYDPVIGASWSYDASTKVMVSYDTPALAQQKVQYIIDKNLGGAMWWEANGDNNSTAGRGLVKLTTDGLKTLDGVQNVLDYPNSKYDNIRNGMA</sequence>
<reference evidence="15" key="1">
    <citation type="submission" date="2022-06" db="EMBL/GenBank/DDBJ databases">
        <title>Complete genome sequences of two strains of the flax pathogen Septoria linicola.</title>
        <authorList>
            <person name="Lapalu N."/>
            <person name="Simon A."/>
            <person name="Demenou B."/>
            <person name="Paumier D."/>
            <person name="Guillot M.-P."/>
            <person name="Gout L."/>
            <person name="Valade R."/>
        </authorList>
    </citation>
    <scope>NUCLEOTIDE SEQUENCE</scope>
    <source>
        <strain evidence="15">SE15195</strain>
    </source>
</reference>
<evidence type="ECO:0000256" key="11">
    <source>
        <dbReference type="ARBA" id="ARBA00023326"/>
    </source>
</evidence>
<evidence type="ECO:0000256" key="10">
    <source>
        <dbReference type="ARBA" id="ARBA00023295"/>
    </source>
</evidence>
<protein>
    <recommendedName>
        <fullName evidence="4">chitinase</fullName>
        <ecNumber evidence="4">3.2.1.14</ecNumber>
    </recommendedName>
</protein>
<comment type="catalytic activity">
    <reaction evidence="1">
        <text>Random endo-hydrolysis of N-acetyl-beta-D-glucosaminide (1-&gt;4)-beta-linkages in chitin and chitodextrins.</text>
        <dbReference type="EC" id="3.2.1.14"/>
    </reaction>
</comment>
<evidence type="ECO:0000256" key="3">
    <source>
        <dbReference type="ARBA" id="ARBA00008682"/>
    </source>
</evidence>
<dbReference type="PROSITE" id="PS01095">
    <property type="entry name" value="GH18_1"/>
    <property type="match status" value="1"/>
</dbReference>
<dbReference type="Gene3D" id="3.20.20.80">
    <property type="entry name" value="Glycosidases"/>
    <property type="match status" value="1"/>
</dbReference>
<dbReference type="InterPro" id="IPR050314">
    <property type="entry name" value="Glycosyl_Hydrlase_18"/>
</dbReference>
<dbReference type="GO" id="GO:0000272">
    <property type="term" value="P:polysaccharide catabolic process"/>
    <property type="evidence" value="ECO:0007669"/>
    <property type="project" value="UniProtKB-KW"/>
</dbReference>
<dbReference type="Gene3D" id="3.10.50.10">
    <property type="match status" value="1"/>
</dbReference>
<dbReference type="Proteomes" id="UP001056384">
    <property type="component" value="Chromosome 3"/>
</dbReference>
<evidence type="ECO:0000256" key="9">
    <source>
        <dbReference type="ARBA" id="ARBA00023277"/>
    </source>
</evidence>
<evidence type="ECO:0000256" key="7">
    <source>
        <dbReference type="ARBA" id="ARBA00023024"/>
    </source>
</evidence>
<keyword evidence="9" id="KW-0119">Carbohydrate metabolism</keyword>
<keyword evidence="6 12" id="KW-0378">Hydrolase</keyword>
<evidence type="ECO:0000256" key="5">
    <source>
        <dbReference type="ARBA" id="ARBA00022525"/>
    </source>
</evidence>
<dbReference type="InterPro" id="IPR001223">
    <property type="entry name" value="Glyco_hydro18_cat"/>
</dbReference>
<dbReference type="AlphaFoldDB" id="A0A9Q9EHX1"/>
<keyword evidence="11" id="KW-0624">Polysaccharide degradation</keyword>
<evidence type="ECO:0000256" key="8">
    <source>
        <dbReference type="ARBA" id="ARBA00023180"/>
    </source>
</evidence>
<dbReference type="PROSITE" id="PS51910">
    <property type="entry name" value="GH18_2"/>
    <property type="match status" value="1"/>
</dbReference>
<gene>
    <name evidence="15" type="ORF">Slin15195_G047390</name>
</gene>
<dbReference type="PANTHER" id="PTHR11177">
    <property type="entry name" value="CHITINASE"/>
    <property type="match status" value="1"/>
</dbReference>
<keyword evidence="10 12" id="KW-0326">Glycosidase</keyword>
<evidence type="ECO:0000256" key="13">
    <source>
        <dbReference type="SAM" id="SignalP"/>
    </source>
</evidence>
<evidence type="ECO:0000256" key="6">
    <source>
        <dbReference type="ARBA" id="ARBA00022801"/>
    </source>
</evidence>
<dbReference type="PANTHER" id="PTHR11177:SF365">
    <property type="entry name" value="ENDOCHITINASE B"/>
    <property type="match status" value="1"/>
</dbReference>
<feature type="signal peptide" evidence="13">
    <location>
        <begin position="1"/>
        <end position="26"/>
    </location>
</feature>
<comment type="similarity">
    <text evidence="3">Belongs to the glycosyl hydrolase 18 family. Chitinase class V subfamily.</text>
</comment>
<feature type="domain" description="GH18" evidence="14">
    <location>
        <begin position="80"/>
        <end position="446"/>
    </location>
</feature>
<feature type="chain" id="PRO_5040202810" description="chitinase" evidence="13">
    <location>
        <begin position="27"/>
        <end position="468"/>
    </location>
</feature>
<evidence type="ECO:0000313" key="16">
    <source>
        <dbReference type="Proteomes" id="UP001056384"/>
    </source>
</evidence>
<keyword evidence="16" id="KW-1185">Reference proteome</keyword>
<dbReference type="GO" id="GO:0008843">
    <property type="term" value="F:endochitinase activity"/>
    <property type="evidence" value="ECO:0007669"/>
    <property type="project" value="UniProtKB-EC"/>
</dbReference>
<dbReference type="EC" id="3.2.1.14" evidence="4"/>
<dbReference type="SUPFAM" id="SSF51445">
    <property type="entry name" value="(Trans)glycosidases"/>
    <property type="match status" value="1"/>
</dbReference>
<dbReference type="InterPro" id="IPR011583">
    <property type="entry name" value="Chitinase_II/V-like_cat"/>
</dbReference>
<keyword evidence="5" id="KW-0964">Secreted</keyword>
<keyword evidence="7" id="KW-0146">Chitin degradation</keyword>
<dbReference type="FunFam" id="3.10.50.10:FF:000005">
    <property type="entry name" value="Endochitinase B1"/>
    <property type="match status" value="1"/>
</dbReference>
<evidence type="ECO:0000256" key="1">
    <source>
        <dbReference type="ARBA" id="ARBA00000822"/>
    </source>
</evidence>
<comment type="subcellular location">
    <subcellularLocation>
        <location evidence="2">Secreted</location>
    </subcellularLocation>
</comment>